<evidence type="ECO:0000313" key="7">
    <source>
        <dbReference type="Proteomes" id="UP000198945"/>
    </source>
</evidence>
<dbReference type="Gene3D" id="3.40.50.620">
    <property type="entry name" value="HUPs"/>
    <property type="match status" value="1"/>
</dbReference>
<evidence type="ECO:0000256" key="1">
    <source>
        <dbReference type="ARBA" id="ARBA00022679"/>
    </source>
</evidence>
<dbReference type="Proteomes" id="UP000247389">
    <property type="component" value="Unassembled WGS sequence"/>
</dbReference>
<dbReference type="EMBL" id="QICM01000002">
    <property type="protein sequence ID" value="PXV69929.1"/>
    <property type="molecule type" value="Genomic_DNA"/>
</dbReference>
<evidence type="ECO:0000259" key="3">
    <source>
        <dbReference type="Pfam" id="PF01171"/>
    </source>
</evidence>
<dbReference type="GO" id="GO:0016740">
    <property type="term" value="F:transferase activity"/>
    <property type="evidence" value="ECO:0007669"/>
    <property type="project" value="UniProtKB-KW"/>
</dbReference>
<keyword evidence="1" id="KW-0808">Transferase</keyword>
<sequence>MNLSFDNSITAKVVKAIAEFDLINDGDKIAVGLSGGKDSTFLLLILKLFNQHFKNDFILEAVHVDPGFDDSTALELKKITAALDLKIKIIKTNISDYIAAKEEDNPCSKCAHFRKGAIINYLKDNNFNKLAFGHHLDDAVETYLMSIFYSGQLKPLQAKRYLSKNKIEIIRPLIYLREDIIEEEIENKDITVLKSSCPYDGRTIRSETRKEFNKFFEDDLLFSNLVSAMREKNNRELWPAEMDKQILTKKMKNYWEKG</sequence>
<organism evidence="5 7">
    <name type="scientific">Halanaerobium congolense</name>
    <dbReference type="NCBI Taxonomy" id="54121"/>
    <lineage>
        <taxon>Bacteria</taxon>
        <taxon>Bacillati</taxon>
        <taxon>Bacillota</taxon>
        <taxon>Clostridia</taxon>
        <taxon>Halanaerobiales</taxon>
        <taxon>Halanaerobiaceae</taxon>
        <taxon>Halanaerobium</taxon>
    </lineage>
</organism>
<evidence type="ECO:0000313" key="4">
    <source>
        <dbReference type="EMBL" id="PXV69929.1"/>
    </source>
</evidence>
<dbReference type="Proteomes" id="UP000295758">
    <property type="component" value="Unassembled WGS sequence"/>
</dbReference>
<feature type="binding site" evidence="2">
    <location>
        <position position="38"/>
    </location>
    <ligand>
        <name>ATP</name>
        <dbReference type="ChEBI" id="CHEBI:30616"/>
    </ligand>
</feature>
<reference evidence="6 9" key="3">
    <citation type="submission" date="2019-03" db="EMBL/GenBank/DDBJ databases">
        <title>Deep subsurface shale carbon reservoir microbial communities from Ohio and West Virginia, USA.</title>
        <authorList>
            <person name="Wrighton K."/>
        </authorList>
    </citation>
    <scope>NUCLEOTIDE SEQUENCE [LARGE SCALE GENOMIC DNA]</scope>
    <source>
        <strain evidence="6 9">UTICA-S4D12</strain>
    </source>
</reference>
<evidence type="ECO:0000256" key="2">
    <source>
        <dbReference type="PIRSR" id="PIRSR004976-51"/>
    </source>
</evidence>
<dbReference type="GO" id="GO:0005524">
    <property type="term" value="F:ATP binding"/>
    <property type="evidence" value="ECO:0007669"/>
    <property type="project" value="UniProtKB-KW"/>
</dbReference>
<evidence type="ECO:0000313" key="9">
    <source>
        <dbReference type="Proteomes" id="UP000295758"/>
    </source>
</evidence>
<evidence type="ECO:0000313" key="5">
    <source>
        <dbReference type="EMBL" id="SDI07752.1"/>
    </source>
</evidence>
<name>A0A1G8HMB8_9FIRM</name>
<dbReference type="InterPro" id="IPR011063">
    <property type="entry name" value="TilS/TtcA_N"/>
</dbReference>
<protein>
    <submittedName>
        <fullName evidence="5">tRNA(Ile)-lysidine synthase TilS/MesJ</fullName>
    </submittedName>
</protein>
<dbReference type="InterPro" id="IPR014729">
    <property type="entry name" value="Rossmann-like_a/b/a_fold"/>
</dbReference>
<evidence type="ECO:0000313" key="6">
    <source>
        <dbReference type="EMBL" id="TDS33043.1"/>
    </source>
</evidence>
<dbReference type="PANTHER" id="PTHR43686:SF1">
    <property type="entry name" value="AMINOTRAN_5 DOMAIN-CONTAINING PROTEIN"/>
    <property type="match status" value="1"/>
</dbReference>
<dbReference type="EMBL" id="SOAA01000005">
    <property type="protein sequence ID" value="TDS33043.1"/>
    <property type="molecule type" value="Genomic_DNA"/>
</dbReference>
<dbReference type="AlphaFoldDB" id="A0A1G8HMB8"/>
<dbReference type="Proteomes" id="UP000198945">
    <property type="component" value="Unassembled WGS sequence"/>
</dbReference>
<dbReference type="PANTHER" id="PTHR43686">
    <property type="entry name" value="SULFURTRANSFERASE-RELATED"/>
    <property type="match status" value="1"/>
</dbReference>
<dbReference type="CDD" id="cd24138">
    <property type="entry name" value="TtcA-like"/>
    <property type="match status" value="1"/>
</dbReference>
<feature type="binding site" evidence="2">
    <location>
        <position position="133"/>
    </location>
    <ligand>
        <name>ATP</name>
        <dbReference type="ChEBI" id="CHEBI:30616"/>
    </ligand>
</feature>
<dbReference type="Pfam" id="PF01171">
    <property type="entry name" value="ATP_bind_3"/>
    <property type="match status" value="1"/>
</dbReference>
<dbReference type="SUPFAM" id="SSF52402">
    <property type="entry name" value="Adenine nucleotide alpha hydrolases-like"/>
    <property type="match status" value="1"/>
</dbReference>
<feature type="binding site" evidence="2">
    <location>
        <position position="64"/>
    </location>
    <ligand>
        <name>ATP</name>
        <dbReference type="ChEBI" id="CHEBI:30616"/>
    </ligand>
</feature>
<reference evidence="4 8" key="2">
    <citation type="submission" date="2018-04" db="EMBL/GenBank/DDBJ databases">
        <title>Subsurface microbial communities from deep shales in Ohio and West Virginia, USA.</title>
        <authorList>
            <person name="Wrighton K."/>
        </authorList>
    </citation>
    <scope>NUCLEOTIDE SEQUENCE [LARGE SCALE GENOMIC DNA]</scope>
    <source>
        <strain evidence="4 8">MSL28</strain>
    </source>
</reference>
<dbReference type="PIRSF" id="PIRSF004976">
    <property type="entry name" value="ATPase_YdaO"/>
    <property type="match status" value="1"/>
</dbReference>
<dbReference type="InterPro" id="IPR035107">
    <property type="entry name" value="tRNA_thiolation_TtcA_Ctu1"/>
</dbReference>
<evidence type="ECO:0000313" key="8">
    <source>
        <dbReference type="Proteomes" id="UP000247389"/>
    </source>
</evidence>
<feature type="binding site" evidence="2">
    <location>
        <position position="138"/>
    </location>
    <ligand>
        <name>ATP</name>
        <dbReference type="ChEBI" id="CHEBI:30616"/>
    </ligand>
</feature>
<feature type="binding site" evidence="2">
    <location>
        <begin position="32"/>
        <end position="34"/>
    </location>
    <ligand>
        <name>ATP</name>
        <dbReference type="ChEBI" id="CHEBI:30616"/>
    </ligand>
</feature>
<keyword evidence="2" id="KW-0547">Nucleotide-binding</keyword>
<proteinExistence type="predicted"/>
<dbReference type="EMBL" id="FNEH01000001">
    <property type="protein sequence ID" value="SDI07752.1"/>
    <property type="molecule type" value="Genomic_DNA"/>
</dbReference>
<reference evidence="5 7" key="1">
    <citation type="submission" date="2016-10" db="EMBL/GenBank/DDBJ databases">
        <authorList>
            <person name="de Groot N.N."/>
        </authorList>
    </citation>
    <scope>NUCLEOTIDE SEQUENCE [LARGE SCALE GENOMIC DNA]</scope>
    <source>
        <strain evidence="5 7">WG7</strain>
    </source>
</reference>
<gene>
    <name evidence="6" type="ORF">BY453_10551</name>
    <name evidence="4" type="ORF">C8C78_10258</name>
    <name evidence="5" type="ORF">SAMN04515654_101192</name>
</gene>
<accession>A0A1G8HMB8</accession>
<dbReference type="RefSeq" id="WP_089716466.1">
    <property type="nucleotide sequence ID" value="NZ_FNEH01000001.1"/>
</dbReference>
<dbReference type="GO" id="GO:0008033">
    <property type="term" value="P:tRNA processing"/>
    <property type="evidence" value="ECO:0007669"/>
    <property type="project" value="InterPro"/>
</dbReference>
<keyword evidence="2" id="KW-0067">ATP-binding</keyword>
<feature type="domain" description="tRNA(Ile)-lysidine/2-thiocytidine synthase N-terminal" evidence="3">
    <location>
        <begin position="28"/>
        <end position="195"/>
    </location>
</feature>